<dbReference type="Proteomes" id="UP000775547">
    <property type="component" value="Unassembled WGS sequence"/>
</dbReference>
<dbReference type="InterPro" id="IPR000477">
    <property type="entry name" value="RT_dom"/>
</dbReference>
<evidence type="ECO:0000313" key="17">
    <source>
        <dbReference type="Proteomes" id="UP000775547"/>
    </source>
</evidence>
<dbReference type="GO" id="GO:0003720">
    <property type="term" value="F:telomerase activity"/>
    <property type="evidence" value="ECO:0007669"/>
    <property type="project" value="InterPro"/>
</dbReference>
<dbReference type="GO" id="GO:0046872">
    <property type="term" value="F:metal ion binding"/>
    <property type="evidence" value="ECO:0007669"/>
    <property type="project" value="UniProtKB-KW"/>
</dbReference>
<evidence type="ECO:0000256" key="11">
    <source>
        <dbReference type="ARBA" id="ARBA00023242"/>
    </source>
</evidence>
<evidence type="ECO:0000313" key="16">
    <source>
        <dbReference type="EMBL" id="KAG5646942.1"/>
    </source>
</evidence>
<dbReference type="GO" id="GO:0007004">
    <property type="term" value="P:telomere maintenance via telomerase"/>
    <property type="evidence" value="ECO:0007669"/>
    <property type="project" value="TreeGrafter"/>
</dbReference>
<organism evidence="16 17">
    <name type="scientific">Asterophora parasitica</name>
    <dbReference type="NCBI Taxonomy" id="117018"/>
    <lineage>
        <taxon>Eukaryota</taxon>
        <taxon>Fungi</taxon>
        <taxon>Dikarya</taxon>
        <taxon>Basidiomycota</taxon>
        <taxon>Agaricomycotina</taxon>
        <taxon>Agaricomycetes</taxon>
        <taxon>Agaricomycetidae</taxon>
        <taxon>Agaricales</taxon>
        <taxon>Tricholomatineae</taxon>
        <taxon>Lyophyllaceae</taxon>
        <taxon>Asterophora</taxon>
    </lineage>
</organism>
<dbReference type="InterPro" id="IPR049139">
    <property type="entry name" value="TERT_C"/>
</dbReference>
<dbReference type="SMART" id="SM00975">
    <property type="entry name" value="Telomerase_RBD"/>
    <property type="match status" value="1"/>
</dbReference>
<dbReference type="PANTHER" id="PTHR12066">
    <property type="entry name" value="TELOMERASE REVERSE TRANSCRIPTASE"/>
    <property type="match status" value="1"/>
</dbReference>
<evidence type="ECO:0000256" key="14">
    <source>
        <dbReference type="SAM" id="MobiDB-lite"/>
    </source>
</evidence>
<feature type="region of interest" description="Disordered" evidence="14">
    <location>
        <begin position="450"/>
        <end position="481"/>
    </location>
</feature>
<keyword evidence="9 13" id="KW-0779">Telomere</keyword>
<dbReference type="Gene3D" id="3.30.70.2630">
    <property type="match status" value="1"/>
</dbReference>
<keyword evidence="10 13" id="KW-0695">RNA-directed DNA polymerase</keyword>
<evidence type="ECO:0000256" key="2">
    <source>
        <dbReference type="ARBA" id="ARBA00012493"/>
    </source>
</evidence>
<evidence type="ECO:0000256" key="6">
    <source>
        <dbReference type="ARBA" id="ARBA00022695"/>
    </source>
</evidence>
<dbReference type="OrthoDB" id="289721at2759"/>
<comment type="subcellular location">
    <subcellularLocation>
        <location evidence="13">Nucleus</location>
    </subcellularLocation>
    <subcellularLocation>
        <location evidence="13">Chromosome</location>
        <location evidence="13">Telomere</location>
    </subcellularLocation>
</comment>
<evidence type="ECO:0000256" key="7">
    <source>
        <dbReference type="ARBA" id="ARBA00022723"/>
    </source>
</evidence>
<comment type="function">
    <text evidence="13">Telomerase is a ribonucleoprotein enzyme essential for the replication of chromosome termini in most eukaryotes. It elongates telomeres. It is a reverse transcriptase that adds simple sequence repeats to chromosome ends by copying a template sequence within the RNA component of the enzyme.</text>
</comment>
<keyword evidence="11 13" id="KW-0539">Nucleus</keyword>
<evidence type="ECO:0000256" key="12">
    <source>
        <dbReference type="ARBA" id="ARBA00048173"/>
    </source>
</evidence>
<dbReference type="EMBL" id="JABCKV010000014">
    <property type="protein sequence ID" value="KAG5646942.1"/>
    <property type="molecule type" value="Genomic_DNA"/>
</dbReference>
<keyword evidence="8 13" id="KW-0460">Magnesium</keyword>
<name>A0A9P7GH03_9AGAR</name>
<keyword evidence="7 13" id="KW-0479">Metal-binding</keyword>
<dbReference type="GO" id="GO:0070034">
    <property type="term" value="F:telomerase RNA binding"/>
    <property type="evidence" value="ECO:0007669"/>
    <property type="project" value="TreeGrafter"/>
</dbReference>
<evidence type="ECO:0000259" key="15">
    <source>
        <dbReference type="PROSITE" id="PS50878"/>
    </source>
</evidence>
<dbReference type="CDD" id="cd01648">
    <property type="entry name" value="TERT"/>
    <property type="match status" value="1"/>
</dbReference>
<protein>
    <recommendedName>
        <fullName evidence="3 13">Telomerase reverse transcriptase</fullName>
        <ecNumber evidence="2 13">2.7.7.49</ecNumber>
    </recommendedName>
    <alternativeName>
        <fullName evidence="13">Telomerase catalytic subunit</fullName>
    </alternativeName>
</protein>
<reference evidence="16" key="1">
    <citation type="submission" date="2020-07" db="EMBL/GenBank/DDBJ databases">
        <authorList>
            <person name="Nieuwenhuis M."/>
            <person name="Van De Peppel L.J.J."/>
        </authorList>
    </citation>
    <scope>NUCLEOTIDE SEQUENCE</scope>
    <source>
        <strain evidence="16">AP01</strain>
        <tissue evidence="16">Mycelium</tissue>
    </source>
</reference>
<gene>
    <name evidence="16" type="ORF">DXG03_001665</name>
</gene>
<evidence type="ECO:0000256" key="9">
    <source>
        <dbReference type="ARBA" id="ARBA00022895"/>
    </source>
</evidence>
<proteinExistence type="inferred from homology"/>
<evidence type="ECO:0000256" key="5">
    <source>
        <dbReference type="ARBA" id="ARBA00022679"/>
    </source>
</evidence>
<dbReference type="PANTHER" id="PTHR12066:SF0">
    <property type="entry name" value="TELOMERASE REVERSE TRANSCRIPTASE"/>
    <property type="match status" value="1"/>
</dbReference>
<accession>A0A9P7GH03</accession>
<comment type="similarity">
    <text evidence="1 13">Belongs to the reverse transcriptase family. Telomerase subfamily.</text>
</comment>
<dbReference type="GO" id="GO:0000781">
    <property type="term" value="C:chromosome, telomeric region"/>
    <property type="evidence" value="ECO:0007669"/>
    <property type="project" value="UniProtKB-SubCell"/>
</dbReference>
<dbReference type="Gene3D" id="1.10.132.70">
    <property type="match status" value="1"/>
</dbReference>
<keyword evidence="17" id="KW-1185">Reference proteome</keyword>
<evidence type="ECO:0000256" key="4">
    <source>
        <dbReference type="ARBA" id="ARBA00022454"/>
    </source>
</evidence>
<evidence type="ECO:0000256" key="3">
    <source>
        <dbReference type="ARBA" id="ARBA00016182"/>
    </source>
</evidence>
<feature type="domain" description="Reverse transcriptase" evidence="15">
    <location>
        <begin position="1"/>
        <end position="343"/>
    </location>
</feature>
<reference evidence="16" key="2">
    <citation type="submission" date="2021-10" db="EMBL/GenBank/DDBJ databases">
        <title>Phylogenomics reveals ancestral predisposition of the termite-cultivated fungus Termitomyces towards a domesticated lifestyle.</title>
        <authorList>
            <person name="Auxier B."/>
            <person name="Grum-Grzhimaylo A."/>
            <person name="Cardenas M.E."/>
            <person name="Lodge J.D."/>
            <person name="Laessoe T."/>
            <person name="Pedersen O."/>
            <person name="Smith M.E."/>
            <person name="Kuyper T.W."/>
            <person name="Franco-Molano E.A."/>
            <person name="Baroni T.J."/>
            <person name="Aanen D.K."/>
        </authorList>
    </citation>
    <scope>NUCLEOTIDE SEQUENCE</scope>
    <source>
        <strain evidence="16">AP01</strain>
        <tissue evidence="16">Mycelium</tissue>
    </source>
</reference>
<keyword evidence="5 13" id="KW-0808">Transferase</keyword>
<evidence type="ECO:0000256" key="13">
    <source>
        <dbReference type="RuleBase" id="RU365061"/>
    </source>
</evidence>
<dbReference type="Pfam" id="PF21399">
    <property type="entry name" value="TERT_C"/>
    <property type="match status" value="1"/>
</dbReference>
<dbReference type="PROSITE" id="PS50878">
    <property type="entry name" value="RT_POL"/>
    <property type="match status" value="1"/>
</dbReference>
<evidence type="ECO:0000256" key="8">
    <source>
        <dbReference type="ARBA" id="ARBA00022842"/>
    </source>
</evidence>
<comment type="catalytic activity">
    <reaction evidence="12 13">
        <text>DNA(n) + a 2'-deoxyribonucleoside 5'-triphosphate = DNA(n+1) + diphosphate</text>
        <dbReference type="Rhea" id="RHEA:22508"/>
        <dbReference type="Rhea" id="RHEA-COMP:17339"/>
        <dbReference type="Rhea" id="RHEA-COMP:17340"/>
        <dbReference type="ChEBI" id="CHEBI:33019"/>
        <dbReference type="ChEBI" id="CHEBI:61560"/>
        <dbReference type="ChEBI" id="CHEBI:173112"/>
        <dbReference type="EC" id="2.7.7.49"/>
    </reaction>
</comment>
<sequence>MQGFSTSACDWLIPPGAPALQQSRVSVSDALKRRELLEEFVFWYFDSFVSSLLKTNFYITETSAFRNRVLYFRHDDWEAMCAPLIGRLATGTFMKMTEEEVKEVLRQRTLGPPLYFVKVDVQACFDTIEQTKLLEILRELISEDRYMTHKYGQVQADTGRIKRQFVKKAIPDDDHPHFLTYAAELAGVLRNIIFVDQVVYPYSTKQKILALLEEHITENIVKIGAHYYRQTIGIAQGSILSAILCSFFYGDLERKKFKKFKDDLESVCLGALLVLLRLIDDYLFITTSRKRAFEFLKMMNEGHPEYGCFISKEKTLANFDFDDQVSNVTGPKQERFPWCGHMIHMKDLSVTADYSRYNGTTLRDTLTIDRGRHPGVTFTHKMLWLARSKCVPIYSDSALNTTDVIYLNVYQNFLLCAMKMHGYLSDWGRKSRRNSPFIYGMFIQSRAFSGGSHHHTRNRHNPEGDTQFVLGTAKQDGPDDA</sequence>
<comment type="caution">
    <text evidence="16">The sequence shown here is derived from an EMBL/GenBank/DDBJ whole genome shotgun (WGS) entry which is preliminary data.</text>
</comment>
<dbReference type="EC" id="2.7.7.49" evidence="2 13"/>
<dbReference type="InterPro" id="IPR021891">
    <property type="entry name" value="Telomerase_RBD"/>
</dbReference>
<keyword evidence="6 13" id="KW-0548">Nucleotidyltransferase</keyword>
<dbReference type="GO" id="GO:0042162">
    <property type="term" value="F:telomeric DNA binding"/>
    <property type="evidence" value="ECO:0007669"/>
    <property type="project" value="TreeGrafter"/>
</dbReference>
<dbReference type="Gene3D" id="1.10.357.90">
    <property type="match status" value="1"/>
</dbReference>
<dbReference type="Pfam" id="PF12009">
    <property type="entry name" value="Telomerase_RBD"/>
    <property type="match status" value="1"/>
</dbReference>
<evidence type="ECO:0000256" key="10">
    <source>
        <dbReference type="ARBA" id="ARBA00022918"/>
    </source>
</evidence>
<dbReference type="AlphaFoldDB" id="A0A9P7GH03"/>
<evidence type="ECO:0000256" key="1">
    <source>
        <dbReference type="ARBA" id="ARBA00008001"/>
    </source>
</evidence>
<dbReference type="InterPro" id="IPR003545">
    <property type="entry name" value="Telomerase_RT"/>
</dbReference>
<keyword evidence="4 13" id="KW-0158">Chromosome</keyword>
<dbReference type="GO" id="GO:0000333">
    <property type="term" value="C:telomerase catalytic core complex"/>
    <property type="evidence" value="ECO:0007669"/>
    <property type="project" value="TreeGrafter"/>
</dbReference>